<accession>A0ABQ8SK85</accession>
<keyword evidence="2" id="KW-1185">Reference proteome</keyword>
<organism evidence="1 2">
    <name type="scientific">Periplaneta americana</name>
    <name type="common">American cockroach</name>
    <name type="synonym">Blatta americana</name>
    <dbReference type="NCBI Taxonomy" id="6978"/>
    <lineage>
        <taxon>Eukaryota</taxon>
        <taxon>Metazoa</taxon>
        <taxon>Ecdysozoa</taxon>
        <taxon>Arthropoda</taxon>
        <taxon>Hexapoda</taxon>
        <taxon>Insecta</taxon>
        <taxon>Pterygota</taxon>
        <taxon>Neoptera</taxon>
        <taxon>Polyneoptera</taxon>
        <taxon>Dictyoptera</taxon>
        <taxon>Blattodea</taxon>
        <taxon>Blattoidea</taxon>
        <taxon>Blattidae</taxon>
        <taxon>Blattinae</taxon>
        <taxon>Periplaneta</taxon>
    </lineage>
</organism>
<proteinExistence type="predicted"/>
<evidence type="ECO:0000313" key="1">
    <source>
        <dbReference type="EMBL" id="KAJ4434132.1"/>
    </source>
</evidence>
<dbReference type="EMBL" id="JAJSOF020000027">
    <property type="protein sequence ID" value="KAJ4434132.1"/>
    <property type="molecule type" value="Genomic_DNA"/>
</dbReference>
<sequence>MSPGSSTESYPAFARIGLRENPGKPQPEPYSQTPLTYVPLFRVRSKFHSHIEEPLKTALSNAPCNQHYVIRQEPCNEHDGTRTENRSLRISQMGKLSLRFQESTDRTSQSFPKPQCVKYSIAVDSNFKFAFRIIRLSKNCQKICCLTILLHLDSLKTGNGETENRSRLVGHGVWTYRMRLKRYRLSQLARLYIIVYAIKKEIFRQQTG</sequence>
<protein>
    <submittedName>
        <fullName evidence="1">Uncharacterized protein</fullName>
    </submittedName>
</protein>
<evidence type="ECO:0000313" key="2">
    <source>
        <dbReference type="Proteomes" id="UP001148838"/>
    </source>
</evidence>
<gene>
    <name evidence="1" type="ORF">ANN_16452</name>
</gene>
<name>A0ABQ8SK85_PERAM</name>
<comment type="caution">
    <text evidence="1">The sequence shown here is derived from an EMBL/GenBank/DDBJ whole genome shotgun (WGS) entry which is preliminary data.</text>
</comment>
<reference evidence="1 2" key="1">
    <citation type="journal article" date="2022" name="Allergy">
        <title>Genome assembly and annotation of Periplaneta americana reveal a comprehensive cockroach allergen profile.</title>
        <authorList>
            <person name="Wang L."/>
            <person name="Xiong Q."/>
            <person name="Saelim N."/>
            <person name="Wang L."/>
            <person name="Nong W."/>
            <person name="Wan A.T."/>
            <person name="Shi M."/>
            <person name="Liu X."/>
            <person name="Cao Q."/>
            <person name="Hui J.H.L."/>
            <person name="Sookrung N."/>
            <person name="Leung T.F."/>
            <person name="Tungtrongchitr A."/>
            <person name="Tsui S.K.W."/>
        </authorList>
    </citation>
    <scope>NUCLEOTIDE SEQUENCE [LARGE SCALE GENOMIC DNA]</scope>
    <source>
        <strain evidence="1">PWHHKU_190912</strain>
    </source>
</reference>
<dbReference type="Proteomes" id="UP001148838">
    <property type="component" value="Unassembled WGS sequence"/>
</dbReference>